<proteinExistence type="inferred from homology"/>
<keyword evidence="3" id="KW-0677">Repeat</keyword>
<dbReference type="InterPro" id="IPR002885">
    <property type="entry name" value="PPR_rpt"/>
</dbReference>
<evidence type="ECO:0000256" key="2">
    <source>
        <dbReference type="ARBA" id="ARBA00007626"/>
    </source>
</evidence>
<comment type="similarity">
    <text evidence="2">Belongs to the PPR family. P subfamily.</text>
</comment>
<accession>A0AAX6G6D5</accession>
<dbReference type="PROSITE" id="PS51375">
    <property type="entry name" value="PPR"/>
    <property type="match status" value="3"/>
</dbReference>
<dbReference type="PANTHER" id="PTHR45717:SF8">
    <property type="entry name" value="OS01G0301000 PROTEIN"/>
    <property type="match status" value="1"/>
</dbReference>
<protein>
    <submittedName>
        <fullName evidence="7">Pentatricopeptide repeat-containing protein-like, mitochondrial</fullName>
    </submittedName>
</protein>
<dbReference type="Pfam" id="PF01535">
    <property type="entry name" value="PPR"/>
    <property type="match status" value="2"/>
</dbReference>
<keyword evidence="8" id="KW-1185">Reference proteome</keyword>
<evidence type="ECO:0000256" key="6">
    <source>
        <dbReference type="PROSITE-ProRule" id="PRU00708"/>
    </source>
</evidence>
<dbReference type="PANTHER" id="PTHR45717">
    <property type="entry name" value="OS12G0527900 PROTEIN"/>
    <property type="match status" value="1"/>
</dbReference>
<name>A0AAX6G6D5_IRIPA</name>
<evidence type="ECO:0000256" key="5">
    <source>
        <dbReference type="ARBA" id="ARBA00023128"/>
    </source>
</evidence>
<feature type="repeat" description="PPR" evidence="6">
    <location>
        <begin position="231"/>
        <end position="265"/>
    </location>
</feature>
<evidence type="ECO:0000256" key="1">
    <source>
        <dbReference type="ARBA" id="ARBA00004173"/>
    </source>
</evidence>
<feature type="repeat" description="PPR" evidence="6">
    <location>
        <begin position="161"/>
        <end position="195"/>
    </location>
</feature>
<evidence type="ECO:0000256" key="3">
    <source>
        <dbReference type="ARBA" id="ARBA00022737"/>
    </source>
</evidence>
<dbReference type="InterPro" id="IPR011990">
    <property type="entry name" value="TPR-like_helical_dom_sf"/>
</dbReference>
<dbReference type="Pfam" id="PF13041">
    <property type="entry name" value="PPR_2"/>
    <property type="match status" value="1"/>
</dbReference>
<gene>
    <name evidence="7" type="ORF">M6B38_128115</name>
</gene>
<keyword evidence="5" id="KW-0496">Mitochondrion</keyword>
<reference evidence="7" key="1">
    <citation type="journal article" date="2023" name="GigaByte">
        <title>Genome assembly of the bearded iris, Iris pallida Lam.</title>
        <authorList>
            <person name="Bruccoleri R.E."/>
            <person name="Oakeley E.J."/>
            <person name="Faust A.M.E."/>
            <person name="Altorfer M."/>
            <person name="Dessus-Babus S."/>
            <person name="Burckhardt D."/>
            <person name="Oertli M."/>
            <person name="Naumann U."/>
            <person name="Petersen F."/>
            <person name="Wong J."/>
        </authorList>
    </citation>
    <scope>NUCLEOTIDE SEQUENCE</scope>
    <source>
        <strain evidence="7">GSM-AAB239-AS_SAM_17_03QT</strain>
    </source>
</reference>
<feature type="repeat" description="PPR" evidence="6">
    <location>
        <begin position="196"/>
        <end position="230"/>
    </location>
</feature>
<dbReference type="GO" id="GO:0005739">
    <property type="term" value="C:mitochondrion"/>
    <property type="evidence" value="ECO:0007669"/>
    <property type="project" value="UniProtKB-SubCell"/>
</dbReference>
<keyword evidence="4" id="KW-0809">Transit peptide</keyword>
<evidence type="ECO:0000313" key="7">
    <source>
        <dbReference type="EMBL" id="KAJ6823908.1"/>
    </source>
</evidence>
<dbReference type="GO" id="GO:0003729">
    <property type="term" value="F:mRNA binding"/>
    <property type="evidence" value="ECO:0007669"/>
    <property type="project" value="UniProtKB-ARBA"/>
</dbReference>
<evidence type="ECO:0000256" key="4">
    <source>
        <dbReference type="ARBA" id="ARBA00022946"/>
    </source>
</evidence>
<dbReference type="FunFam" id="1.25.40.10:FF:000385">
    <property type="entry name" value="Pentatricopeptide repeat-containing protein mitochondrial"/>
    <property type="match status" value="1"/>
</dbReference>
<dbReference type="EMBL" id="JANAVB010022596">
    <property type="protein sequence ID" value="KAJ6823908.1"/>
    <property type="molecule type" value="Genomic_DNA"/>
</dbReference>
<dbReference type="AlphaFoldDB" id="A0AAX6G6D5"/>
<evidence type="ECO:0000313" key="8">
    <source>
        <dbReference type="Proteomes" id="UP001140949"/>
    </source>
</evidence>
<reference evidence="7" key="2">
    <citation type="submission" date="2023-04" db="EMBL/GenBank/DDBJ databases">
        <authorList>
            <person name="Bruccoleri R.E."/>
            <person name="Oakeley E.J."/>
            <person name="Faust A.-M."/>
            <person name="Dessus-Babus S."/>
            <person name="Altorfer M."/>
            <person name="Burckhardt D."/>
            <person name="Oertli M."/>
            <person name="Naumann U."/>
            <person name="Petersen F."/>
            <person name="Wong J."/>
        </authorList>
    </citation>
    <scope>NUCLEOTIDE SEQUENCE</scope>
    <source>
        <strain evidence="7">GSM-AAB239-AS_SAM_17_03QT</strain>
        <tissue evidence="7">Leaf</tissue>
    </source>
</reference>
<comment type="subcellular location">
    <subcellularLocation>
        <location evidence="1">Mitochondrion</location>
    </subcellularLocation>
</comment>
<comment type="caution">
    <text evidence="7">The sequence shown here is derived from an EMBL/GenBank/DDBJ whole genome shotgun (WGS) entry which is preliminary data.</text>
</comment>
<dbReference type="Proteomes" id="UP001140949">
    <property type="component" value="Unassembled WGS sequence"/>
</dbReference>
<sequence length="542" mass="60917">MGKLPILQFSWAMSASRRLLSTVSPASAAAVPAAVESSSAVLAEEEEEGMQEKKNRERGKHLYRRLSELGGAPEGAVSRTLDKWVREGRPVSAMDLIKHVKGLRKYRRYEHALEVMDWMVNIKGVKISYGDHAIRLYLIAKVKGVKSAEDYFTNLPESAKNQLTYGALLSCYCSEKMEDDAVTLYEKMKELKLVSGTLVHNHLMTLYTKLGQPEKVPTILEEMKANNVAPDNVTYCILMNSYASLNDIESVERVINQLEDTGEVLPHWSSYSTLASIYNSAGLFEKSESALKKLEQLIDGSDKEPFHFLVSLYAGAGNLQEVHRVWKSLKATFTKQTNIGYLIMLQALNKLDDIDGLKTCYEEWESVFTFYDARLTNFAIGAHLRHGMVEEAESLVRKAKEKGGAYDFRTCDMFMDYYLKNNEIAAALNWLEAAVQIAKKAEWKLDDEKAEMFMKYYGKGKCVDGAEKFCKALEGLGSLGAGAYESLLRTYVASGRRGGPSLRELSEKIDLRLARAKMRYNELAGSGQTHTRNPSLPLWIHP</sequence>
<dbReference type="Gene3D" id="1.25.40.10">
    <property type="entry name" value="Tetratricopeptide repeat domain"/>
    <property type="match status" value="2"/>
</dbReference>
<dbReference type="NCBIfam" id="TIGR00756">
    <property type="entry name" value="PPR"/>
    <property type="match status" value="3"/>
</dbReference>
<organism evidence="7 8">
    <name type="scientific">Iris pallida</name>
    <name type="common">Sweet iris</name>
    <dbReference type="NCBI Taxonomy" id="29817"/>
    <lineage>
        <taxon>Eukaryota</taxon>
        <taxon>Viridiplantae</taxon>
        <taxon>Streptophyta</taxon>
        <taxon>Embryophyta</taxon>
        <taxon>Tracheophyta</taxon>
        <taxon>Spermatophyta</taxon>
        <taxon>Magnoliopsida</taxon>
        <taxon>Liliopsida</taxon>
        <taxon>Asparagales</taxon>
        <taxon>Iridaceae</taxon>
        <taxon>Iridoideae</taxon>
        <taxon>Irideae</taxon>
        <taxon>Iris</taxon>
    </lineage>
</organism>